<evidence type="ECO:0000256" key="7">
    <source>
        <dbReference type="ARBA" id="ARBA00023242"/>
    </source>
</evidence>
<dbReference type="PANTHER" id="PTHR13437:SF2">
    <property type="entry name" value="NUCLEOPORIN P58_P45"/>
    <property type="match status" value="1"/>
</dbReference>
<dbReference type="GO" id="GO:0005643">
    <property type="term" value="C:nuclear pore"/>
    <property type="evidence" value="ECO:0007669"/>
    <property type="project" value="UniProtKB-SubCell"/>
</dbReference>
<comment type="caution">
    <text evidence="9">The sequence shown here is derived from an EMBL/GenBank/DDBJ whole genome shotgun (WGS) entry which is preliminary data.</text>
</comment>
<evidence type="ECO:0000256" key="1">
    <source>
        <dbReference type="ARBA" id="ARBA00004567"/>
    </source>
</evidence>
<proteinExistence type="predicted"/>
<dbReference type="Gene3D" id="6.10.140.1350">
    <property type="match status" value="1"/>
</dbReference>
<evidence type="ECO:0000256" key="8">
    <source>
        <dbReference type="SAM" id="MobiDB-lite"/>
    </source>
</evidence>
<keyword evidence="5" id="KW-0811">Translocation</keyword>
<sequence>MSLFGATPTTATSSGAAAPTFSFGAPTSTSQLGTAAPPTTSTSLFGALTAPKPTTTGTTTSTAPTTFSFGGAAAAPASTSGGGGLFGAPQQQQQAGTAATGGGGGGLFGSTAPATGTATGGGGGGLFGAGPTTATAQTNAFAPTASTTTTTTAGPAPATAANTGGTITKSTKFNDLPDAARSAVEDIEKFIRGQCQLADQLKAKDLGGDIAQTQRLYEQYSAEASTVTSALQTDARLLASLRSELEQSLNDLTKTTLLIENFKSAGSSSSSSSAAAAAASTAAGMTSSKGHEGGGGGGGVNQFPYEYFRRKADEMKDRVKRYRATMDQIASLLSSPSHSLSPTALVPTLKAQHASLVSLASAVSALDLDLKRLKEEYRSIWREKTGRVVDPFRINGGGASGVGIERNLRGVEIR</sequence>
<evidence type="ECO:0000256" key="5">
    <source>
        <dbReference type="ARBA" id="ARBA00023010"/>
    </source>
</evidence>
<dbReference type="InterPro" id="IPR024882">
    <property type="entry name" value="NUP58/p45/49"/>
</dbReference>
<dbReference type="GO" id="GO:0008139">
    <property type="term" value="F:nuclear localization sequence binding"/>
    <property type="evidence" value="ECO:0007669"/>
    <property type="project" value="InterPro"/>
</dbReference>
<evidence type="ECO:0000256" key="4">
    <source>
        <dbReference type="ARBA" id="ARBA00022927"/>
    </source>
</evidence>
<dbReference type="GO" id="GO:0015031">
    <property type="term" value="P:protein transport"/>
    <property type="evidence" value="ECO:0007669"/>
    <property type="project" value="UniProtKB-KW"/>
</dbReference>
<evidence type="ECO:0000256" key="6">
    <source>
        <dbReference type="ARBA" id="ARBA00023132"/>
    </source>
</evidence>
<dbReference type="PANTHER" id="PTHR13437">
    <property type="entry name" value="NUCLEOPORIN P58/P45 NUCLEOPORIN-LIKE PROTEIN 1"/>
    <property type="match status" value="1"/>
</dbReference>
<dbReference type="AlphaFoldDB" id="A0A2S5B849"/>
<feature type="compositionally biased region" description="Polar residues" evidence="8">
    <location>
        <begin position="28"/>
        <end position="44"/>
    </location>
</feature>
<evidence type="ECO:0000256" key="2">
    <source>
        <dbReference type="ARBA" id="ARBA00022448"/>
    </source>
</evidence>
<gene>
    <name evidence="9" type="ORF">BMF94_4022</name>
</gene>
<keyword evidence="3" id="KW-0509">mRNA transport</keyword>
<keyword evidence="4" id="KW-0653">Protein transport</keyword>
<feature type="region of interest" description="Disordered" evidence="8">
    <location>
        <begin position="144"/>
        <end position="165"/>
    </location>
</feature>
<evidence type="ECO:0000256" key="3">
    <source>
        <dbReference type="ARBA" id="ARBA00022816"/>
    </source>
</evidence>
<keyword evidence="6" id="KW-0906">Nuclear pore complex</keyword>
<comment type="subcellular location">
    <subcellularLocation>
        <location evidence="1">Nucleus</location>
        <location evidence="1">Nuclear pore complex</location>
    </subcellularLocation>
</comment>
<dbReference type="OrthoDB" id="2538017at2759"/>
<feature type="compositionally biased region" description="Low complexity" evidence="8">
    <location>
        <begin position="87"/>
        <end position="98"/>
    </location>
</feature>
<dbReference type="EMBL" id="PJQD01000044">
    <property type="protein sequence ID" value="POY72946.1"/>
    <property type="molecule type" value="Genomic_DNA"/>
</dbReference>
<feature type="compositionally biased region" description="Low complexity" evidence="8">
    <location>
        <begin position="49"/>
        <end position="79"/>
    </location>
</feature>
<keyword evidence="2" id="KW-0813">Transport</keyword>
<dbReference type="GO" id="GO:0051028">
    <property type="term" value="P:mRNA transport"/>
    <property type="evidence" value="ECO:0007669"/>
    <property type="project" value="UniProtKB-KW"/>
</dbReference>
<name>A0A2S5B849_9BASI</name>
<keyword evidence="7" id="KW-0539">Nucleus</keyword>
<accession>A0A2S5B849</accession>
<organism evidence="9 10">
    <name type="scientific">Rhodotorula taiwanensis</name>
    <dbReference type="NCBI Taxonomy" id="741276"/>
    <lineage>
        <taxon>Eukaryota</taxon>
        <taxon>Fungi</taxon>
        <taxon>Dikarya</taxon>
        <taxon>Basidiomycota</taxon>
        <taxon>Pucciniomycotina</taxon>
        <taxon>Microbotryomycetes</taxon>
        <taxon>Sporidiobolales</taxon>
        <taxon>Sporidiobolaceae</taxon>
        <taxon>Rhodotorula</taxon>
    </lineage>
</organism>
<keyword evidence="10" id="KW-1185">Reference proteome</keyword>
<evidence type="ECO:0000313" key="10">
    <source>
        <dbReference type="Proteomes" id="UP000237144"/>
    </source>
</evidence>
<protein>
    <submittedName>
        <fullName evidence="9">Uncharacterized protein</fullName>
    </submittedName>
</protein>
<evidence type="ECO:0000313" key="9">
    <source>
        <dbReference type="EMBL" id="POY72946.1"/>
    </source>
</evidence>
<feature type="compositionally biased region" description="Gly residues" evidence="8">
    <location>
        <begin position="99"/>
        <end position="108"/>
    </location>
</feature>
<feature type="region of interest" description="Disordered" evidence="8">
    <location>
        <begin position="26"/>
        <end position="116"/>
    </location>
</feature>
<dbReference type="GO" id="GO:0017056">
    <property type="term" value="F:structural constituent of nuclear pore"/>
    <property type="evidence" value="ECO:0007669"/>
    <property type="project" value="InterPro"/>
</dbReference>
<reference evidence="9 10" key="1">
    <citation type="journal article" date="2018" name="Front. Microbiol.">
        <title>Prospects for Fungal Bioremediation of Acidic Radioactive Waste Sites: Characterization and Genome Sequence of Rhodotorula taiwanensis MD1149.</title>
        <authorList>
            <person name="Tkavc R."/>
            <person name="Matrosova V.Y."/>
            <person name="Grichenko O.E."/>
            <person name="Gostincar C."/>
            <person name="Volpe R.P."/>
            <person name="Klimenkova P."/>
            <person name="Gaidamakova E.K."/>
            <person name="Zhou C.E."/>
            <person name="Stewart B.J."/>
            <person name="Lyman M.G."/>
            <person name="Malfatti S.A."/>
            <person name="Rubinfeld B."/>
            <person name="Courtot M."/>
            <person name="Singh J."/>
            <person name="Dalgard C.L."/>
            <person name="Hamilton T."/>
            <person name="Frey K.G."/>
            <person name="Gunde-Cimerman N."/>
            <person name="Dugan L."/>
            <person name="Daly M.J."/>
        </authorList>
    </citation>
    <scope>NUCLEOTIDE SEQUENCE [LARGE SCALE GENOMIC DNA]</scope>
    <source>
        <strain evidence="9 10">MD1149</strain>
    </source>
</reference>
<dbReference type="Proteomes" id="UP000237144">
    <property type="component" value="Unassembled WGS sequence"/>
</dbReference>
<dbReference type="STRING" id="741276.A0A2S5B849"/>